<proteinExistence type="predicted"/>
<evidence type="ECO:0000313" key="3">
    <source>
        <dbReference type="EMBL" id="KXH62906.1"/>
    </source>
</evidence>
<feature type="region of interest" description="Disordered" evidence="1">
    <location>
        <begin position="18"/>
        <end position="44"/>
    </location>
</feature>
<protein>
    <recommendedName>
        <fullName evidence="2">DUF6546 domain-containing protein</fullName>
    </recommendedName>
</protein>
<feature type="domain" description="DUF6546" evidence="2">
    <location>
        <begin position="154"/>
        <end position="228"/>
    </location>
</feature>
<evidence type="ECO:0000256" key="1">
    <source>
        <dbReference type="SAM" id="MobiDB-lite"/>
    </source>
</evidence>
<keyword evidence="4" id="KW-1185">Reference proteome</keyword>
<dbReference type="InterPro" id="IPR046676">
    <property type="entry name" value="DUF6546"/>
</dbReference>
<reference evidence="3 4" key="1">
    <citation type="submission" date="2014-02" db="EMBL/GenBank/DDBJ databases">
        <title>The genome sequence of Colletotrichum nymphaeae SA-01.</title>
        <authorList>
            <person name="Baroncelli R."/>
            <person name="Thon M.R."/>
        </authorList>
    </citation>
    <scope>NUCLEOTIDE SEQUENCE [LARGE SCALE GENOMIC DNA]</scope>
    <source>
        <strain evidence="3 4">SA-01</strain>
    </source>
</reference>
<comment type="caution">
    <text evidence="3">The sequence shown here is derived from an EMBL/GenBank/DDBJ whole genome shotgun (WGS) entry which is preliminary data.</text>
</comment>
<accession>A0A135UR96</accession>
<evidence type="ECO:0000259" key="2">
    <source>
        <dbReference type="Pfam" id="PF20183"/>
    </source>
</evidence>
<name>A0A135UR96_9PEZI</name>
<feature type="compositionally biased region" description="Basic and acidic residues" evidence="1">
    <location>
        <begin position="18"/>
        <end position="39"/>
    </location>
</feature>
<dbReference type="Proteomes" id="UP000070054">
    <property type="component" value="Unassembled WGS sequence"/>
</dbReference>
<dbReference type="Pfam" id="PF20183">
    <property type="entry name" value="DUF6546"/>
    <property type="match status" value="1"/>
</dbReference>
<dbReference type="EMBL" id="JEMN01000251">
    <property type="protein sequence ID" value="KXH62906.1"/>
    <property type="molecule type" value="Genomic_DNA"/>
</dbReference>
<gene>
    <name evidence="3" type="ORF">CNYM01_01974</name>
</gene>
<dbReference type="AlphaFoldDB" id="A0A135UR96"/>
<evidence type="ECO:0000313" key="4">
    <source>
        <dbReference type="Proteomes" id="UP000070054"/>
    </source>
</evidence>
<organism evidence="3 4">
    <name type="scientific">Colletotrichum nymphaeae SA-01</name>
    <dbReference type="NCBI Taxonomy" id="1460502"/>
    <lineage>
        <taxon>Eukaryota</taxon>
        <taxon>Fungi</taxon>
        <taxon>Dikarya</taxon>
        <taxon>Ascomycota</taxon>
        <taxon>Pezizomycotina</taxon>
        <taxon>Sordariomycetes</taxon>
        <taxon>Hypocreomycetidae</taxon>
        <taxon>Glomerellales</taxon>
        <taxon>Glomerellaceae</taxon>
        <taxon>Colletotrichum</taxon>
        <taxon>Colletotrichum acutatum species complex</taxon>
    </lineage>
</organism>
<sequence>MIKANQYVHDSVLDRLSQKPATEVERPRDLDSSREHEQNEPSSSWSIFPQEVRLMILDAIVNLHSKDTPQEKSRLASVSAEWQMFFEEHSFKALELTGLHDITMLEDFVNPRRQMYVSEIYLHVYLATYTSEKFCKEEDDEEILHNIEIFDEAVMELWQDWKDAATLFRYEMSGHTVEVSHGASWDLKLHQDVWNEWENVARYHGNLFFDIRLRALDIPASADIDSMLRVNSYQRGSVETIF</sequence>